<evidence type="ECO:0000313" key="1">
    <source>
        <dbReference type="EMBL" id="TQF07926.1"/>
    </source>
</evidence>
<gene>
    <name evidence="1" type="ORF">E6W39_00885</name>
</gene>
<dbReference type="AlphaFoldDB" id="A0A540WFX4"/>
<keyword evidence="2" id="KW-1185">Reference proteome</keyword>
<name>A0A540WFX4_9ACTN</name>
<comment type="caution">
    <text evidence="1">The sequence shown here is derived from an EMBL/GenBank/DDBJ whole genome shotgun (WGS) entry which is preliminary data.</text>
</comment>
<dbReference type="EMBL" id="VIGB01000002">
    <property type="protein sequence ID" value="TQF07926.1"/>
    <property type="molecule type" value="Genomic_DNA"/>
</dbReference>
<dbReference type="RefSeq" id="WP_141631791.1">
    <property type="nucleotide sequence ID" value="NZ_VIGB01000002.1"/>
</dbReference>
<protein>
    <submittedName>
        <fullName evidence="1">Uncharacterized protein</fullName>
    </submittedName>
</protein>
<reference evidence="1 2" key="1">
    <citation type="submission" date="2019-06" db="EMBL/GenBank/DDBJ databases">
        <title>Description of Kitasatospora acidophila sp. nov. isolated from pine grove soil, and reclassification of Streptomyces novaecaesareae to Kitasatospora novaeceasareae comb. nov.</title>
        <authorList>
            <person name="Kim M.J."/>
        </authorList>
    </citation>
    <scope>NUCLEOTIDE SEQUENCE [LARGE SCALE GENOMIC DNA]</scope>
    <source>
        <strain evidence="1 2">MMS16-CNU292</strain>
    </source>
</reference>
<accession>A0A540WFX4</accession>
<organism evidence="1 2">
    <name type="scientific">Kitasatospora acidiphila</name>
    <dbReference type="NCBI Taxonomy" id="2567942"/>
    <lineage>
        <taxon>Bacteria</taxon>
        <taxon>Bacillati</taxon>
        <taxon>Actinomycetota</taxon>
        <taxon>Actinomycetes</taxon>
        <taxon>Kitasatosporales</taxon>
        <taxon>Streptomycetaceae</taxon>
        <taxon>Kitasatospora</taxon>
    </lineage>
</organism>
<sequence>MISTAEVTRRAGESGVMPLLTLEEFFEGNNDEGSIAPNQWEFGRPPVADLAARLYEIEQRPDVVWVRVQLHPETLELGERLCGEAVAICTTADAPTCESWISGFESDGVLAGLVDEYIDIPGQAGGKVWSVVWD</sequence>
<evidence type="ECO:0000313" key="2">
    <source>
        <dbReference type="Proteomes" id="UP000319103"/>
    </source>
</evidence>
<dbReference type="Proteomes" id="UP000319103">
    <property type="component" value="Unassembled WGS sequence"/>
</dbReference>
<proteinExistence type="predicted"/>
<dbReference type="OrthoDB" id="7013010at2"/>